<evidence type="ECO:0000256" key="1">
    <source>
        <dbReference type="ARBA" id="ARBA00022786"/>
    </source>
</evidence>
<sequence length="234" mass="26383">MPSGRPTRSPCLPDELQEIACAMYVPIRWASEAIREYPRPSDRGHPNELCEGIRGQPSELCEGIRGKPREGRSPGGHGDLQGRPEGMATYVLGRACAMQHVHSHVHSLCLSKGRLPGVHGDLQGRPEILSRKFYRRGRITLLQAHPGVSKQERKVLCRLIDCQKLSPEASLRAAQNERLPVRAVIQVLFSEQTKLNRHVDWSGSFNRMRSPNTAEVEPPARCLQNERPTLNRWR</sequence>
<gene>
    <name evidence="5" type="ORF">F3Y22_tig00109919pilonHSYRG00071</name>
</gene>
<dbReference type="EMBL" id="VEPZ02000776">
    <property type="protein sequence ID" value="KAE8720093.1"/>
    <property type="molecule type" value="Genomic_DNA"/>
</dbReference>
<comment type="similarity">
    <text evidence="2">Belongs to the NPH3 family.</text>
</comment>
<protein>
    <recommendedName>
        <fullName evidence="4">NPH3 domain-containing protein</fullName>
    </recommendedName>
</protein>
<comment type="caution">
    <text evidence="5">The sequence shown here is derived from an EMBL/GenBank/DDBJ whole genome shotgun (WGS) entry which is preliminary data.</text>
</comment>
<dbReference type="GO" id="GO:0016567">
    <property type="term" value="P:protein ubiquitination"/>
    <property type="evidence" value="ECO:0007669"/>
    <property type="project" value="UniProtKB-UniPathway"/>
</dbReference>
<dbReference type="UniPathway" id="UPA00143"/>
<evidence type="ECO:0000259" key="4">
    <source>
        <dbReference type="PROSITE" id="PS51649"/>
    </source>
</evidence>
<accession>A0A6A3BTS5</accession>
<name>A0A6A3BTS5_HIBSY</name>
<evidence type="ECO:0000256" key="2">
    <source>
        <dbReference type="PROSITE-ProRule" id="PRU00982"/>
    </source>
</evidence>
<evidence type="ECO:0000313" key="5">
    <source>
        <dbReference type="EMBL" id="KAE8720093.1"/>
    </source>
</evidence>
<proteinExistence type="inferred from homology"/>
<dbReference type="PANTHER" id="PTHR32370">
    <property type="entry name" value="OS12G0117600 PROTEIN"/>
    <property type="match status" value="1"/>
</dbReference>
<dbReference type="PROSITE" id="PS51649">
    <property type="entry name" value="NPH3"/>
    <property type="match status" value="1"/>
</dbReference>
<keyword evidence="1" id="KW-0833">Ubl conjugation pathway</keyword>
<feature type="compositionally biased region" description="Basic and acidic residues" evidence="3">
    <location>
        <begin position="62"/>
        <end position="72"/>
    </location>
</feature>
<organism evidence="5">
    <name type="scientific">Hibiscus syriacus</name>
    <name type="common">Rose of Sharon</name>
    <dbReference type="NCBI Taxonomy" id="106335"/>
    <lineage>
        <taxon>Eukaryota</taxon>
        <taxon>Viridiplantae</taxon>
        <taxon>Streptophyta</taxon>
        <taxon>Embryophyta</taxon>
        <taxon>Tracheophyta</taxon>
        <taxon>Spermatophyta</taxon>
        <taxon>Magnoliopsida</taxon>
        <taxon>eudicotyledons</taxon>
        <taxon>Gunneridae</taxon>
        <taxon>Pentapetalae</taxon>
        <taxon>rosids</taxon>
        <taxon>malvids</taxon>
        <taxon>Malvales</taxon>
        <taxon>Malvaceae</taxon>
        <taxon>Malvoideae</taxon>
        <taxon>Hibiscus</taxon>
    </lineage>
</organism>
<dbReference type="Pfam" id="PF03000">
    <property type="entry name" value="NPH3"/>
    <property type="match status" value="1"/>
</dbReference>
<dbReference type="AlphaFoldDB" id="A0A6A3BTS5"/>
<dbReference type="InterPro" id="IPR027356">
    <property type="entry name" value="NPH3_dom"/>
</dbReference>
<dbReference type="InterPro" id="IPR043454">
    <property type="entry name" value="NPH3/RPT2-like"/>
</dbReference>
<feature type="compositionally biased region" description="Basic and acidic residues" evidence="3">
    <location>
        <begin position="38"/>
        <end position="48"/>
    </location>
</feature>
<feature type="region of interest" description="Disordered" evidence="3">
    <location>
        <begin position="38"/>
        <end position="84"/>
    </location>
</feature>
<reference evidence="5" key="1">
    <citation type="submission" date="2019-09" db="EMBL/GenBank/DDBJ databases">
        <title>Draft genome information of white flower Hibiscus syriacus.</title>
        <authorList>
            <person name="Kim Y.-M."/>
        </authorList>
    </citation>
    <scope>NUCLEOTIDE SEQUENCE [LARGE SCALE GENOMIC DNA]</scope>
    <source>
        <strain evidence="5">YM2019G1</strain>
        <tissue evidence="5">Leaf</tissue>
    </source>
</reference>
<evidence type="ECO:0000256" key="3">
    <source>
        <dbReference type="SAM" id="MobiDB-lite"/>
    </source>
</evidence>
<feature type="domain" description="NPH3" evidence="4">
    <location>
        <begin position="140"/>
        <end position="194"/>
    </location>
</feature>